<reference evidence="2" key="1">
    <citation type="journal article" date="2021" name="Proc. Natl. Acad. Sci. U.S.A.">
        <title>A Catalog of Tens of Thousands of Viruses from Human Metagenomes Reveals Hidden Associations with Chronic Diseases.</title>
        <authorList>
            <person name="Tisza M.J."/>
            <person name="Buck C.B."/>
        </authorList>
    </citation>
    <scope>NUCLEOTIDE SEQUENCE</scope>
    <source>
        <strain evidence="2">CtDwO1</strain>
    </source>
</reference>
<keyword evidence="2" id="KW-0413">Isomerase</keyword>
<evidence type="ECO:0000313" key="2">
    <source>
        <dbReference type="EMBL" id="DAF60215.1"/>
    </source>
</evidence>
<feature type="transmembrane region" description="Helical" evidence="1">
    <location>
        <begin position="91"/>
        <end position="111"/>
    </location>
</feature>
<keyword evidence="1" id="KW-0472">Membrane</keyword>
<keyword evidence="1" id="KW-1133">Transmembrane helix</keyword>
<dbReference type="EMBL" id="BK032784">
    <property type="protein sequence ID" value="DAF60215.1"/>
    <property type="molecule type" value="Genomic_DNA"/>
</dbReference>
<evidence type="ECO:0000256" key="1">
    <source>
        <dbReference type="SAM" id="Phobius"/>
    </source>
</evidence>
<accession>A0A8S5TB51</accession>
<organism evidence="2">
    <name type="scientific">Podoviridae sp. ctDwO1</name>
    <dbReference type="NCBI Taxonomy" id="2827726"/>
    <lineage>
        <taxon>Viruses</taxon>
        <taxon>Duplodnaviria</taxon>
        <taxon>Heunggongvirae</taxon>
        <taxon>Uroviricota</taxon>
        <taxon>Caudoviricetes</taxon>
    </lineage>
</organism>
<name>A0A8S5TB51_9CAUD</name>
<protein>
    <submittedName>
        <fullName evidence="2">Mannose-6-phosphate isomerase</fullName>
    </submittedName>
</protein>
<feature type="transmembrane region" description="Helical" evidence="1">
    <location>
        <begin position="51"/>
        <end position="71"/>
    </location>
</feature>
<dbReference type="GO" id="GO:0016853">
    <property type="term" value="F:isomerase activity"/>
    <property type="evidence" value="ECO:0007669"/>
    <property type="project" value="UniProtKB-KW"/>
</dbReference>
<proteinExistence type="predicted"/>
<keyword evidence="1" id="KW-0812">Transmembrane</keyword>
<sequence>MLPYISRQSYRVSIGINFTGNNAVLICKKQKYIKMKKVIKWLKESNRYKHLIGGVLIGAGANSLYCAAYAGIGVATALELKDKMWGGKADIVDWGLTVGGVAIGFGVRTLVKLL</sequence>